<protein>
    <submittedName>
        <fullName evidence="2">Uncharacterized protein</fullName>
    </submittedName>
</protein>
<dbReference type="AlphaFoldDB" id="A0AAD9D4Q6"/>
<gene>
    <name evidence="2" type="ORF">QTG54_016467</name>
</gene>
<keyword evidence="3" id="KW-1185">Reference proteome</keyword>
<evidence type="ECO:0000313" key="2">
    <source>
        <dbReference type="EMBL" id="KAK1732929.1"/>
    </source>
</evidence>
<reference evidence="2" key="1">
    <citation type="submission" date="2023-06" db="EMBL/GenBank/DDBJ databases">
        <title>Survivors Of The Sea: Transcriptome response of Skeletonema marinoi to long-term dormancy.</title>
        <authorList>
            <person name="Pinder M.I.M."/>
            <person name="Kourtchenko O."/>
            <person name="Robertson E.K."/>
            <person name="Larsson T."/>
            <person name="Maumus F."/>
            <person name="Osuna-Cruz C.M."/>
            <person name="Vancaester E."/>
            <person name="Stenow R."/>
            <person name="Vandepoele K."/>
            <person name="Ploug H."/>
            <person name="Bruchert V."/>
            <person name="Godhe A."/>
            <person name="Topel M."/>
        </authorList>
    </citation>
    <scope>NUCLEOTIDE SEQUENCE</scope>
    <source>
        <strain evidence="2">R05AC</strain>
    </source>
</reference>
<sequence>MVDSYQTMKASSQVTFPEDDEVGKLVRTLRWEDTFFDEEEGLVAVFDFDYEQIASFRKSAAFAAMLFPPIFILSTLLCAPCLYQQQINWDVYSQHVAITRDGIKFVKDRRKTGCGLSCTDAGKSSKTVPFDKLTDCDITEPAGATCCCIENVLSVVTVDTASSGGGGGDVGPTHELSLAGLKEPQKFKQLVWAMKRAASAKGPMPASAPLSFAPPLQSAMDRGFSNEETNAILRDIRSELIELNANFKNMNK</sequence>
<accession>A0AAD9D4Q6</accession>
<keyword evidence="1" id="KW-1133">Transmembrane helix</keyword>
<dbReference type="EMBL" id="JATAAI010000056">
    <property type="protein sequence ID" value="KAK1732929.1"/>
    <property type="molecule type" value="Genomic_DNA"/>
</dbReference>
<comment type="caution">
    <text evidence="2">The sequence shown here is derived from an EMBL/GenBank/DDBJ whole genome shotgun (WGS) entry which is preliminary data.</text>
</comment>
<dbReference type="Proteomes" id="UP001224775">
    <property type="component" value="Unassembled WGS sequence"/>
</dbReference>
<name>A0AAD9D4Q6_9STRA</name>
<evidence type="ECO:0000256" key="1">
    <source>
        <dbReference type="SAM" id="Phobius"/>
    </source>
</evidence>
<evidence type="ECO:0000313" key="3">
    <source>
        <dbReference type="Proteomes" id="UP001224775"/>
    </source>
</evidence>
<keyword evidence="1" id="KW-0812">Transmembrane</keyword>
<keyword evidence="1" id="KW-0472">Membrane</keyword>
<proteinExistence type="predicted"/>
<feature type="transmembrane region" description="Helical" evidence="1">
    <location>
        <begin position="60"/>
        <end position="77"/>
    </location>
</feature>
<organism evidence="2 3">
    <name type="scientific">Skeletonema marinoi</name>
    <dbReference type="NCBI Taxonomy" id="267567"/>
    <lineage>
        <taxon>Eukaryota</taxon>
        <taxon>Sar</taxon>
        <taxon>Stramenopiles</taxon>
        <taxon>Ochrophyta</taxon>
        <taxon>Bacillariophyta</taxon>
        <taxon>Coscinodiscophyceae</taxon>
        <taxon>Thalassiosirophycidae</taxon>
        <taxon>Thalassiosirales</taxon>
        <taxon>Skeletonemataceae</taxon>
        <taxon>Skeletonema</taxon>
        <taxon>Skeletonema marinoi-dohrnii complex</taxon>
    </lineage>
</organism>